<evidence type="ECO:0000313" key="2">
    <source>
        <dbReference type="Proteomes" id="UP001732700"/>
    </source>
</evidence>
<protein>
    <submittedName>
        <fullName evidence="1">Uncharacterized protein</fullName>
    </submittedName>
</protein>
<organism evidence="1 2">
    <name type="scientific">Avena sativa</name>
    <name type="common">Oat</name>
    <dbReference type="NCBI Taxonomy" id="4498"/>
    <lineage>
        <taxon>Eukaryota</taxon>
        <taxon>Viridiplantae</taxon>
        <taxon>Streptophyta</taxon>
        <taxon>Embryophyta</taxon>
        <taxon>Tracheophyta</taxon>
        <taxon>Spermatophyta</taxon>
        <taxon>Magnoliopsida</taxon>
        <taxon>Liliopsida</taxon>
        <taxon>Poales</taxon>
        <taxon>Poaceae</taxon>
        <taxon>BOP clade</taxon>
        <taxon>Pooideae</taxon>
        <taxon>Poodae</taxon>
        <taxon>Poeae</taxon>
        <taxon>Poeae Chloroplast Group 1 (Aveneae type)</taxon>
        <taxon>Aveninae</taxon>
        <taxon>Avena</taxon>
    </lineage>
</organism>
<keyword evidence="2" id="KW-1185">Reference proteome</keyword>
<evidence type="ECO:0000313" key="1">
    <source>
        <dbReference type="EnsemblPlants" id="AVESA.00010b.r2.1DG0141320.1.CDS.1"/>
    </source>
</evidence>
<sequence>MIKARTTSSPMAFAAAAAALVVILSAWGADATIESTCRDAKARDGRVDVAFCTRQFLAYRGAAEADAWGLARAGALIGINLCDDAIFDLTHGKIYPKPSKNAEEAMGGCVKAYDKVGLAFAEASDELRSRRYADAKQEMGRVAAVLQRCDAGLAKAGVASPLPRYSADTSQTAIITIAITSLIK</sequence>
<name>A0ACD5TXT5_AVESA</name>
<accession>A0ACD5TXT5</accession>
<dbReference type="Proteomes" id="UP001732700">
    <property type="component" value="Chromosome 1D"/>
</dbReference>
<proteinExistence type="predicted"/>
<reference evidence="1" key="1">
    <citation type="submission" date="2021-05" db="EMBL/GenBank/DDBJ databases">
        <authorList>
            <person name="Scholz U."/>
            <person name="Mascher M."/>
            <person name="Fiebig A."/>
        </authorList>
    </citation>
    <scope>NUCLEOTIDE SEQUENCE [LARGE SCALE GENOMIC DNA]</scope>
</reference>
<dbReference type="EnsemblPlants" id="AVESA.00010b.r2.1DG0141320.1">
    <property type="protein sequence ID" value="AVESA.00010b.r2.1DG0141320.1.CDS.1"/>
    <property type="gene ID" value="AVESA.00010b.r2.1DG0141320"/>
</dbReference>
<reference evidence="1" key="2">
    <citation type="submission" date="2025-09" db="UniProtKB">
        <authorList>
            <consortium name="EnsemblPlants"/>
        </authorList>
    </citation>
    <scope>IDENTIFICATION</scope>
</reference>